<feature type="transmembrane region" description="Helical" evidence="2">
    <location>
        <begin position="512"/>
        <end position="532"/>
    </location>
</feature>
<dbReference type="AlphaFoldDB" id="A0AA88GSH0"/>
<accession>A0AA88GSH0</accession>
<reference evidence="3 4" key="1">
    <citation type="journal article" date="2018" name="BMC Genomics">
        <title>The genome of Naegleria lovaniensis, the basis for a comparative approach to unravel pathogenicity factors of the human pathogenic amoeba N. fowleri.</title>
        <authorList>
            <person name="Liechti N."/>
            <person name="Schurch N."/>
            <person name="Bruggmann R."/>
            <person name="Wittwer M."/>
        </authorList>
    </citation>
    <scope>NUCLEOTIDE SEQUENCE [LARGE SCALE GENOMIC DNA]</scope>
    <source>
        <strain evidence="3 4">ATCC 30569</strain>
    </source>
</reference>
<sequence>MDDTKIVGNEQPPTSPCVSAIPIQPTTSCKEHILLNGNKPTTSSTNNVDHSQHDTKNQTLLHLELMMFRHSRNEKSHVCDNNDSSTTYQQIGDCEKSHVRWKLLFIILLILFIEMIGYYDISHNFKMVMASDITEVNTGHQRQWWHDNDSSTNLSNVIIRTSTSKNSQQQQSNLNQLVRQVSVTELTNSSHAVVVGGFNYYSIFVWKKFTQIHSLNDLVTFIQTNSQDFWKVYTGAGNPTSPSNSKQRKFKILCPQLYPCHKIWTLITAEYDKKLIDEYFVMEPRSNLYPDCMAGSSLEFGDALLLNSYDFALYVRVNAVVTRKGLFQGAASAVEDANAVMYHPGDFTPIPLFPSEVLVYSSSQSVLPNSKPFLDVAMTRMDFSQFTSCNLSRMHDMYILDRVHGVLNFTANEIRLIEQLQGGIQLSMDQSLLSSLVSETLYAQLLTPLSIQNATSLLWNSTCHFCGTRLCLAENIDNGDIMLFAYAIPCLIFYIVFFAFGMYKKPALRKRLLIPYIAPFCVFATEVLWSSLCKNTCRSVLVPVSILFSGYAIAVYVLVVFRFLFIKNLYKLIKNADGRRLTFFKWLASEKVGWTLVTTIPLFFMVLFVLPSMFAAIFDLNNVVFINNVFFAILTGLGCCLGVLYSVVDLLVNRKLIKEKGFRRYLFFDDPFHIRIDMLAFLLQVFLAILFLAITPANQTQVGSNIIRMLIAIWLLFTSGGFAMIIELYNSILRSRHKQARSSIEQEQGVFEYILTTNAEFALLFKEYSMAESSIENYYLFERLIEIKTTGRATLSQFKDIEDKFIRQYSLYEVNMQHRNKLRFYELLRVIESKKEKEFTVRGEHVDSDVENIWQLLMTETIYNMWDTYSRLQMLQQYRNWALVYDIHSKQALGSSESSDKLNHV</sequence>
<evidence type="ECO:0008006" key="5">
    <source>
        <dbReference type="Google" id="ProtNLM"/>
    </source>
</evidence>
<keyword evidence="2" id="KW-0812">Transmembrane</keyword>
<evidence type="ECO:0000313" key="3">
    <source>
        <dbReference type="EMBL" id="KAG2385443.1"/>
    </source>
</evidence>
<keyword evidence="2" id="KW-1133">Transmembrane helix</keyword>
<dbReference type="SUPFAM" id="SSF48097">
    <property type="entry name" value="Regulator of G-protein signaling, RGS"/>
    <property type="match status" value="1"/>
</dbReference>
<feature type="transmembrane region" description="Helical" evidence="2">
    <location>
        <begin position="103"/>
        <end position="121"/>
    </location>
</feature>
<keyword evidence="4" id="KW-1185">Reference proteome</keyword>
<feature type="transmembrane region" description="Helical" evidence="2">
    <location>
        <begin position="544"/>
        <end position="565"/>
    </location>
</feature>
<name>A0AA88GSH0_NAELO</name>
<keyword evidence="2" id="KW-0472">Membrane</keyword>
<dbReference type="RefSeq" id="XP_044549436.1">
    <property type="nucleotide sequence ID" value="XM_044692766.1"/>
</dbReference>
<evidence type="ECO:0000256" key="2">
    <source>
        <dbReference type="SAM" id="Phobius"/>
    </source>
</evidence>
<comment type="caution">
    <text evidence="3">The sequence shown here is derived from an EMBL/GenBank/DDBJ whole genome shotgun (WGS) entry which is preliminary data.</text>
</comment>
<evidence type="ECO:0000313" key="4">
    <source>
        <dbReference type="Proteomes" id="UP000816034"/>
    </source>
</evidence>
<gene>
    <name evidence="3" type="ORF">C9374_003258</name>
</gene>
<evidence type="ECO:0000256" key="1">
    <source>
        <dbReference type="SAM" id="MobiDB-lite"/>
    </source>
</evidence>
<feature type="transmembrane region" description="Helical" evidence="2">
    <location>
        <begin position="629"/>
        <end position="652"/>
    </location>
</feature>
<dbReference type="Proteomes" id="UP000816034">
    <property type="component" value="Unassembled WGS sequence"/>
</dbReference>
<dbReference type="GeneID" id="68095713"/>
<feature type="transmembrane region" description="Helical" evidence="2">
    <location>
        <begin position="672"/>
        <end position="694"/>
    </location>
</feature>
<dbReference type="EMBL" id="PYSW02000018">
    <property type="protein sequence ID" value="KAG2385443.1"/>
    <property type="molecule type" value="Genomic_DNA"/>
</dbReference>
<proteinExistence type="predicted"/>
<feature type="transmembrane region" description="Helical" evidence="2">
    <location>
        <begin position="592"/>
        <end position="617"/>
    </location>
</feature>
<organism evidence="3 4">
    <name type="scientific">Naegleria lovaniensis</name>
    <name type="common">Amoeba</name>
    <dbReference type="NCBI Taxonomy" id="51637"/>
    <lineage>
        <taxon>Eukaryota</taxon>
        <taxon>Discoba</taxon>
        <taxon>Heterolobosea</taxon>
        <taxon>Tetramitia</taxon>
        <taxon>Eutetramitia</taxon>
        <taxon>Vahlkampfiidae</taxon>
        <taxon>Naegleria</taxon>
    </lineage>
</organism>
<feature type="transmembrane region" description="Helical" evidence="2">
    <location>
        <begin position="706"/>
        <end position="729"/>
    </location>
</feature>
<feature type="transmembrane region" description="Helical" evidence="2">
    <location>
        <begin position="481"/>
        <end position="500"/>
    </location>
</feature>
<dbReference type="InterPro" id="IPR036305">
    <property type="entry name" value="RGS_sf"/>
</dbReference>
<feature type="region of interest" description="Disordered" evidence="1">
    <location>
        <begin position="1"/>
        <end position="21"/>
    </location>
</feature>
<protein>
    <recommendedName>
        <fullName evidence="5">RGS domain-containing protein</fullName>
    </recommendedName>
</protein>